<evidence type="ECO:0000256" key="6">
    <source>
        <dbReference type="ARBA" id="ARBA00023002"/>
    </source>
</evidence>
<dbReference type="PANTHER" id="PTHR43557:SF4">
    <property type="entry name" value="APOPTOSIS-INDUCING FACTOR 1, MITOCHONDRIAL"/>
    <property type="match status" value="1"/>
</dbReference>
<evidence type="ECO:0000256" key="8">
    <source>
        <dbReference type="ARBA" id="ARBA00047786"/>
    </source>
</evidence>
<dbReference type="Proteomes" id="UP001589834">
    <property type="component" value="Unassembled WGS sequence"/>
</dbReference>
<evidence type="ECO:0000313" key="11">
    <source>
        <dbReference type="EMBL" id="MFC0592946.1"/>
    </source>
</evidence>
<feature type="domain" description="Mitochondrial apoptosis-inducing factor C-terminal" evidence="10">
    <location>
        <begin position="293"/>
        <end position="335"/>
    </location>
</feature>
<evidence type="ECO:0000256" key="4">
    <source>
        <dbReference type="ARBA" id="ARBA00022827"/>
    </source>
</evidence>
<dbReference type="InterPro" id="IPR023753">
    <property type="entry name" value="FAD/NAD-binding_dom"/>
</dbReference>
<evidence type="ECO:0000256" key="7">
    <source>
        <dbReference type="ARBA" id="ARBA00023027"/>
    </source>
</evidence>
<evidence type="ECO:0000256" key="3">
    <source>
        <dbReference type="ARBA" id="ARBA00022703"/>
    </source>
</evidence>
<keyword evidence="5" id="KW-0809">Transit peptide</keyword>
<dbReference type="PANTHER" id="PTHR43557">
    <property type="entry name" value="APOPTOSIS-INDUCING FACTOR 1"/>
    <property type="match status" value="1"/>
</dbReference>
<feature type="domain" description="Mitochondrial apoptosis-inducing factor C-terminal" evidence="10">
    <location>
        <begin position="338"/>
        <end position="372"/>
    </location>
</feature>
<comment type="caution">
    <text evidence="11">The sequence shown here is derived from an EMBL/GenBank/DDBJ whole genome shotgun (WGS) entry which is preliminary data.</text>
</comment>
<proteinExistence type="predicted"/>
<dbReference type="SUPFAM" id="SSF51905">
    <property type="entry name" value="FAD/NAD(P)-binding domain"/>
    <property type="match status" value="1"/>
</dbReference>
<dbReference type="InterPro" id="IPR016156">
    <property type="entry name" value="FAD/NAD-linked_Rdtase_dimer_sf"/>
</dbReference>
<comment type="cofactor">
    <cofactor evidence="1">
        <name>FAD</name>
        <dbReference type="ChEBI" id="CHEBI:57692"/>
    </cofactor>
</comment>
<keyword evidence="6" id="KW-0560">Oxidoreductase</keyword>
<dbReference type="Pfam" id="PF07992">
    <property type="entry name" value="Pyr_redox_2"/>
    <property type="match status" value="1"/>
</dbReference>
<evidence type="ECO:0000259" key="9">
    <source>
        <dbReference type="Pfam" id="PF07992"/>
    </source>
</evidence>
<feature type="domain" description="FAD/NAD(P)-binding" evidence="9">
    <location>
        <begin position="5"/>
        <end position="277"/>
    </location>
</feature>
<dbReference type="RefSeq" id="WP_377482757.1">
    <property type="nucleotide sequence ID" value="NZ_JBHLTN010000018.1"/>
</dbReference>
<dbReference type="Gene3D" id="3.30.390.30">
    <property type="match status" value="1"/>
</dbReference>
<dbReference type="Pfam" id="PF14721">
    <property type="entry name" value="AIF_C"/>
    <property type="match status" value="2"/>
</dbReference>
<keyword evidence="12" id="KW-1185">Reference proteome</keyword>
<reference evidence="11 12" key="1">
    <citation type="submission" date="2024-09" db="EMBL/GenBank/DDBJ databases">
        <authorList>
            <person name="Sun Q."/>
            <person name="Mori K."/>
        </authorList>
    </citation>
    <scope>NUCLEOTIDE SEQUENCE [LARGE SCALE GENOMIC DNA]</scope>
    <source>
        <strain evidence="11 12">NCAIM B.02336</strain>
    </source>
</reference>
<sequence>MEHRFDHLIIGAGMAGAAAAVALRQADAKASIALLGAEAHPPYDRPPLSKALWKDGKEDDIWRPIQDARATVQLQRRAVAIDRAAHTVRDDAGDSWHYRKLLLATGGAPRTLPFGPDFIYLRTLDDYHRLRAVVKPGARAVVIGGGFIGSEIAAALTLNGAKVTMLFPEGAIGARAYPKALADSVTAYYRDKGVDVRAGVSVQGAHGNTLELTDGSTLAADVVVAGLGITPNVQLAQDAGLAVDNGIVVDSHLRTSDADIYAAGDVANFPAAALGRRLRVEHENAALTMGERAGRGMAGQDAPYDELPYFYSDLFDLGYEAVGTLDARLQTVEQWVTPYREGVVYYLDGGRVRGVLLWNTWDQVDAARQLIAEPGPLDAASVRGRLPA</sequence>
<protein>
    <submittedName>
        <fullName evidence="11">NAD(P)/FAD-dependent oxidoreductase</fullName>
    </submittedName>
</protein>
<dbReference type="SUPFAM" id="SSF55424">
    <property type="entry name" value="FAD/NAD-linked reductases, dimerisation (C-terminal) domain"/>
    <property type="match status" value="1"/>
</dbReference>
<evidence type="ECO:0000256" key="5">
    <source>
        <dbReference type="ARBA" id="ARBA00022946"/>
    </source>
</evidence>
<keyword evidence="3" id="KW-0053">Apoptosis</keyword>
<evidence type="ECO:0000313" key="12">
    <source>
        <dbReference type="Proteomes" id="UP001589834"/>
    </source>
</evidence>
<evidence type="ECO:0000256" key="1">
    <source>
        <dbReference type="ARBA" id="ARBA00001974"/>
    </source>
</evidence>
<dbReference type="InterPro" id="IPR036188">
    <property type="entry name" value="FAD/NAD-bd_sf"/>
</dbReference>
<name>A0ABV6PSX5_9BURK</name>
<gene>
    <name evidence="11" type="ORF">ACFFGG_10275</name>
</gene>
<evidence type="ECO:0000259" key="10">
    <source>
        <dbReference type="Pfam" id="PF14721"/>
    </source>
</evidence>
<keyword evidence="4" id="KW-0274">FAD</keyword>
<dbReference type="PRINTS" id="PR00469">
    <property type="entry name" value="PNDRDTASEII"/>
</dbReference>
<dbReference type="InterPro" id="IPR050446">
    <property type="entry name" value="FAD-oxidoreductase/Apoptosis"/>
</dbReference>
<dbReference type="SMART" id="SM01353">
    <property type="entry name" value="AIF_C"/>
    <property type="match status" value="1"/>
</dbReference>
<evidence type="ECO:0000256" key="2">
    <source>
        <dbReference type="ARBA" id="ARBA00022630"/>
    </source>
</evidence>
<dbReference type="Gene3D" id="3.50.50.60">
    <property type="entry name" value="FAD/NAD(P)-binding domain"/>
    <property type="match status" value="2"/>
</dbReference>
<dbReference type="EMBL" id="JBHLTN010000018">
    <property type="protein sequence ID" value="MFC0592946.1"/>
    <property type="molecule type" value="Genomic_DNA"/>
</dbReference>
<dbReference type="PRINTS" id="PR00368">
    <property type="entry name" value="FADPNR"/>
</dbReference>
<keyword evidence="7" id="KW-0520">NAD</keyword>
<dbReference type="InterPro" id="IPR029324">
    <property type="entry name" value="AIF_C"/>
</dbReference>
<comment type="catalytic activity">
    <reaction evidence="8">
        <text>A + NADH + H(+) = AH2 + NAD(+)</text>
        <dbReference type="Rhea" id="RHEA:11356"/>
        <dbReference type="ChEBI" id="CHEBI:13193"/>
        <dbReference type="ChEBI" id="CHEBI:15378"/>
        <dbReference type="ChEBI" id="CHEBI:17499"/>
        <dbReference type="ChEBI" id="CHEBI:57540"/>
        <dbReference type="ChEBI" id="CHEBI:57945"/>
    </reaction>
</comment>
<accession>A0ABV6PSX5</accession>
<keyword evidence="2" id="KW-0285">Flavoprotein</keyword>
<organism evidence="11 12">
    <name type="scientific">Ottowia pentelensis</name>
    <dbReference type="NCBI Taxonomy" id="511108"/>
    <lineage>
        <taxon>Bacteria</taxon>
        <taxon>Pseudomonadati</taxon>
        <taxon>Pseudomonadota</taxon>
        <taxon>Betaproteobacteria</taxon>
        <taxon>Burkholderiales</taxon>
        <taxon>Comamonadaceae</taxon>
        <taxon>Ottowia</taxon>
    </lineage>
</organism>